<comment type="catalytic activity">
    <reaction evidence="1">
        <text>Random hydrolysis of (1-&gt;4)-beta-D-mannosidic linkages in mannans, galactomannans and glucomannans.</text>
        <dbReference type="EC" id="3.2.1.78"/>
    </reaction>
</comment>
<dbReference type="Proteomes" id="UP001222027">
    <property type="component" value="Unassembled WGS sequence"/>
</dbReference>
<accession>A0AAV8QZT3</accession>
<evidence type="ECO:0000313" key="8">
    <source>
        <dbReference type="Proteomes" id="UP001222027"/>
    </source>
</evidence>
<dbReference type="InterPro" id="IPR045053">
    <property type="entry name" value="MAN-like"/>
</dbReference>
<reference evidence="7 8" key="1">
    <citation type="submission" date="2022-12" db="EMBL/GenBank/DDBJ databases">
        <title>Chromosome-scale assembly of the Ensete ventricosum genome.</title>
        <authorList>
            <person name="Dussert Y."/>
            <person name="Stocks J."/>
            <person name="Wendawek A."/>
            <person name="Woldeyes F."/>
            <person name="Nichols R.A."/>
            <person name="Borrell J.S."/>
        </authorList>
    </citation>
    <scope>NUCLEOTIDE SEQUENCE [LARGE SCALE GENOMIC DNA]</scope>
    <source>
        <strain evidence="8">cv. Maze</strain>
        <tissue evidence="7">Seeds</tissue>
    </source>
</reference>
<dbReference type="InterPro" id="IPR017853">
    <property type="entry name" value="GH"/>
</dbReference>
<evidence type="ECO:0000256" key="2">
    <source>
        <dbReference type="ARBA" id="ARBA00005641"/>
    </source>
</evidence>
<keyword evidence="5" id="KW-0326">Glycosidase</keyword>
<dbReference type="PANTHER" id="PTHR31451:SF51">
    <property type="entry name" value="MANNAN ENDO-1,4-BETA-MANNOSIDASE 6"/>
    <property type="match status" value="1"/>
</dbReference>
<comment type="similarity">
    <text evidence="2">Belongs to the glycosyl hydrolase 5 (cellulase A) family.</text>
</comment>
<organism evidence="7 8">
    <name type="scientific">Ensete ventricosum</name>
    <name type="common">Abyssinian banana</name>
    <name type="synonym">Musa ensete</name>
    <dbReference type="NCBI Taxonomy" id="4639"/>
    <lineage>
        <taxon>Eukaryota</taxon>
        <taxon>Viridiplantae</taxon>
        <taxon>Streptophyta</taxon>
        <taxon>Embryophyta</taxon>
        <taxon>Tracheophyta</taxon>
        <taxon>Spermatophyta</taxon>
        <taxon>Magnoliopsida</taxon>
        <taxon>Liliopsida</taxon>
        <taxon>Zingiberales</taxon>
        <taxon>Musaceae</taxon>
        <taxon>Ensete</taxon>
    </lineage>
</organism>
<dbReference type="SUPFAM" id="SSF51445">
    <property type="entry name" value="(Trans)glycosidases"/>
    <property type="match status" value="1"/>
</dbReference>
<comment type="caution">
    <text evidence="7">The sequence shown here is derived from an EMBL/GenBank/DDBJ whole genome shotgun (WGS) entry which is preliminary data.</text>
</comment>
<dbReference type="GO" id="GO:0016985">
    <property type="term" value="F:mannan endo-1,4-beta-mannosidase activity"/>
    <property type="evidence" value="ECO:0007669"/>
    <property type="project" value="UniProtKB-EC"/>
</dbReference>
<name>A0AAV8QZT3_ENSVE</name>
<evidence type="ECO:0000256" key="5">
    <source>
        <dbReference type="ARBA" id="ARBA00023295"/>
    </source>
</evidence>
<proteinExistence type="inferred from homology"/>
<evidence type="ECO:0000313" key="7">
    <source>
        <dbReference type="EMBL" id="KAJ8491249.1"/>
    </source>
</evidence>
<dbReference type="PANTHER" id="PTHR31451">
    <property type="match status" value="1"/>
</dbReference>
<dbReference type="Gene3D" id="3.20.20.80">
    <property type="entry name" value="Glycosidases"/>
    <property type="match status" value="2"/>
</dbReference>
<dbReference type="Pfam" id="PF26410">
    <property type="entry name" value="GH5_mannosidase"/>
    <property type="match status" value="1"/>
</dbReference>
<keyword evidence="4" id="KW-0378">Hydrolase</keyword>
<dbReference type="EC" id="3.2.1.78" evidence="3"/>
<dbReference type="EMBL" id="JAQQAF010000004">
    <property type="protein sequence ID" value="KAJ8491249.1"/>
    <property type="molecule type" value="Genomic_DNA"/>
</dbReference>
<keyword evidence="8" id="KW-1185">Reference proteome</keyword>
<dbReference type="InterPro" id="IPR001547">
    <property type="entry name" value="Glyco_hydro_5"/>
</dbReference>
<evidence type="ECO:0000256" key="3">
    <source>
        <dbReference type="ARBA" id="ARBA00012706"/>
    </source>
</evidence>
<evidence type="ECO:0000256" key="4">
    <source>
        <dbReference type="ARBA" id="ARBA00022801"/>
    </source>
</evidence>
<gene>
    <name evidence="7" type="ORF">OPV22_012970</name>
</gene>
<evidence type="ECO:0000256" key="1">
    <source>
        <dbReference type="ARBA" id="ARBA00001678"/>
    </source>
</evidence>
<evidence type="ECO:0000259" key="6">
    <source>
        <dbReference type="Pfam" id="PF26410"/>
    </source>
</evidence>
<sequence>MMGFVHRNVTQFIDLCDGSPVYVKGLLGCRCAGPCAFGDGGANALQITPGRFDERIFQALDFVIYEARRHHIRFIFLTSKPSRAIIRIMLSMMAIITRKNSYSGVRYSDQPAIFAWELINEPRCESNSSGPLLQQVVKERILEHL</sequence>
<dbReference type="AlphaFoldDB" id="A0AAV8QZT3"/>
<feature type="domain" description="Glycoside hydrolase family 5" evidence="6">
    <location>
        <begin position="92"/>
        <end position="139"/>
    </location>
</feature>
<protein>
    <recommendedName>
        <fullName evidence="3">mannan endo-1,4-beta-mannosidase</fullName>
        <ecNumber evidence="3">3.2.1.78</ecNumber>
    </recommendedName>
</protein>